<proteinExistence type="predicted"/>
<reference evidence="2 3" key="1">
    <citation type="submission" date="2016-11" db="EMBL/GenBank/DDBJ databases">
        <authorList>
            <person name="Jaros S."/>
            <person name="Januszkiewicz K."/>
            <person name="Wedrychowicz H."/>
        </authorList>
    </citation>
    <scope>NUCLEOTIDE SEQUENCE [LARGE SCALE GENOMIC DNA]</scope>
    <source>
        <strain evidence="2 3">DSM 26897</strain>
    </source>
</reference>
<keyword evidence="1" id="KW-1133">Transmembrane helix</keyword>
<feature type="transmembrane region" description="Helical" evidence="1">
    <location>
        <begin position="12"/>
        <end position="32"/>
    </location>
</feature>
<dbReference type="AlphaFoldDB" id="A0A1M5G312"/>
<evidence type="ECO:0000256" key="1">
    <source>
        <dbReference type="SAM" id="Phobius"/>
    </source>
</evidence>
<keyword evidence="1" id="KW-0472">Membrane</keyword>
<evidence type="ECO:0000313" key="3">
    <source>
        <dbReference type="Proteomes" id="UP000184368"/>
    </source>
</evidence>
<gene>
    <name evidence="2" type="ORF">SAMN05444008_11577</name>
</gene>
<sequence length="256" mass="29194">MKKSKKPMEIVFWCTLISLSFAFIGGILIAWAKLKQDRSSSDKSDKILNFSTENSKSLEKIGVKTDTSLSEILLLKNQISELNNQLKPFKNIAKSKYPNLNENEGLIKLQNHIFEIERKTVQLQEKATELENKVKPRELSEDQKSLLYSSLKEKRFPIFISSKMMDTESLHFAEQIYNVIEKARWPAFLSKAMTSIIDFEGVGIFSFPDNNFPEAENILLKAFEKAQIKVQKVTVPRNKMGEFPATPCIVLVVGGK</sequence>
<keyword evidence="3" id="KW-1185">Reference proteome</keyword>
<name>A0A1M5G312_9BACT</name>
<keyword evidence="1" id="KW-0812">Transmembrane</keyword>
<organism evidence="2 3">
    <name type="scientific">Cnuella takakiae</name>
    <dbReference type="NCBI Taxonomy" id="1302690"/>
    <lineage>
        <taxon>Bacteria</taxon>
        <taxon>Pseudomonadati</taxon>
        <taxon>Bacteroidota</taxon>
        <taxon>Chitinophagia</taxon>
        <taxon>Chitinophagales</taxon>
        <taxon>Chitinophagaceae</taxon>
        <taxon>Cnuella</taxon>
    </lineage>
</organism>
<dbReference type="EMBL" id="FQUO01000015">
    <property type="protein sequence ID" value="SHF98034.1"/>
    <property type="molecule type" value="Genomic_DNA"/>
</dbReference>
<dbReference type="RefSeq" id="WP_073046023.1">
    <property type="nucleotide sequence ID" value="NZ_FQUO01000015.1"/>
</dbReference>
<accession>A0A1M5G312</accession>
<dbReference type="STRING" id="1302690.BUE76_10695"/>
<protein>
    <submittedName>
        <fullName evidence="2">Uncharacterized protein</fullName>
    </submittedName>
</protein>
<evidence type="ECO:0000313" key="2">
    <source>
        <dbReference type="EMBL" id="SHF98034.1"/>
    </source>
</evidence>
<dbReference type="Proteomes" id="UP000184368">
    <property type="component" value="Unassembled WGS sequence"/>
</dbReference>